<sequence>MVSLLLVASATSLMLPAARTIPDRHVSVRCSAGAPSASSDDVLFSPLETKLADAMAGYMLRPAQKPASAPEPTLPTIRHGLAPRAGVTFYRDGNAWCPFCERVWLQLLENGEEYGTVIVDIGAKKPPWYTDAVPTGQTPSAVVDGTVIWESLDIMVALEERKDTGARLLLPAEPDERARVVAELRAFDDPEKGLNVGGAGYAFMRGAPFGQVPDEGGESDAKVAALRAAFEQKLSRLEERLARVEDSPYFEAEFGVLDIALWPAMERMAAGLRAFRGYEIRDQPGFPRLSAWLHAMGERPAVARVRSDDGTLVRLFAKVFGMKGNRSWGDSLVLVRGSKPALEAAAKLVRNRREVVDDILLHSQLGKGGLGGLSRSETAEVVEVAIALVAARLAAAPPPDVTRLIEDAQQRAAAAGVVCVALSFLRARVSAPRDMTAAAATALRRACAEEAAEAFDRFGYV</sequence>
<dbReference type="OrthoDB" id="4951845at2759"/>
<protein>
    <submittedName>
        <fullName evidence="4">Glutathione s-transferase-like protein</fullName>
    </submittedName>
</protein>
<dbReference type="PROSITE" id="PS50405">
    <property type="entry name" value="GST_CTER"/>
    <property type="match status" value="1"/>
</dbReference>
<dbReference type="GO" id="GO:0005737">
    <property type="term" value="C:cytoplasm"/>
    <property type="evidence" value="ECO:0007669"/>
    <property type="project" value="TreeGrafter"/>
</dbReference>
<organism evidence="4 5">
    <name type="scientific">Chrysochromulina tobinii</name>
    <dbReference type="NCBI Taxonomy" id="1460289"/>
    <lineage>
        <taxon>Eukaryota</taxon>
        <taxon>Haptista</taxon>
        <taxon>Haptophyta</taxon>
        <taxon>Prymnesiophyceae</taxon>
        <taxon>Prymnesiales</taxon>
        <taxon>Chrysochromulinaceae</taxon>
        <taxon>Chrysochromulina</taxon>
    </lineage>
</organism>
<dbReference type="Pfam" id="PF13410">
    <property type="entry name" value="GST_C_2"/>
    <property type="match status" value="1"/>
</dbReference>
<feature type="domain" description="GST C-terminal" evidence="3">
    <location>
        <begin position="173"/>
        <end position="319"/>
    </location>
</feature>
<evidence type="ECO:0000256" key="1">
    <source>
        <dbReference type="SAM" id="SignalP"/>
    </source>
</evidence>
<gene>
    <name evidence="4" type="ORF">Ctob_008442</name>
</gene>
<dbReference type="InterPro" id="IPR040079">
    <property type="entry name" value="Glutathione_S-Trfase"/>
</dbReference>
<evidence type="ECO:0000259" key="3">
    <source>
        <dbReference type="PROSITE" id="PS50405"/>
    </source>
</evidence>
<proteinExistence type="predicted"/>
<dbReference type="Pfam" id="PF13409">
    <property type="entry name" value="GST_N_2"/>
    <property type="match status" value="1"/>
</dbReference>
<dbReference type="AlphaFoldDB" id="A0A0M0JHA4"/>
<keyword evidence="5" id="KW-1185">Reference proteome</keyword>
<dbReference type="Proteomes" id="UP000037460">
    <property type="component" value="Unassembled WGS sequence"/>
</dbReference>
<keyword evidence="1" id="KW-0732">Signal</keyword>
<dbReference type="Gene3D" id="3.40.30.10">
    <property type="entry name" value="Glutaredoxin"/>
    <property type="match status" value="1"/>
</dbReference>
<dbReference type="Gene3D" id="1.20.1050.10">
    <property type="match status" value="1"/>
</dbReference>
<dbReference type="PANTHER" id="PTHR43968:SF14">
    <property type="entry name" value="GLUTATHIONE S-TRANSFERASE"/>
    <property type="match status" value="1"/>
</dbReference>
<dbReference type="CDD" id="cd00570">
    <property type="entry name" value="GST_N_family"/>
    <property type="match status" value="1"/>
</dbReference>
<dbReference type="SUPFAM" id="SSF47616">
    <property type="entry name" value="GST C-terminal domain-like"/>
    <property type="match status" value="1"/>
</dbReference>
<feature type="chain" id="PRO_5005601759" evidence="1">
    <location>
        <begin position="21"/>
        <end position="461"/>
    </location>
</feature>
<dbReference type="SFLD" id="SFLDS00019">
    <property type="entry name" value="Glutathione_Transferase_(cytos"/>
    <property type="match status" value="1"/>
</dbReference>
<evidence type="ECO:0000313" key="4">
    <source>
        <dbReference type="EMBL" id="KOO25966.1"/>
    </source>
</evidence>
<feature type="domain" description="GST N-terminal" evidence="2">
    <location>
        <begin position="87"/>
        <end position="166"/>
    </location>
</feature>
<dbReference type="GO" id="GO:0016740">
    <property type="term" value="F:transferase activity"/>
    <property type="evidence" value="ECO:0007669"/>
    <property type="project" value="UniProtKB-KW"/>
</dbReference>
<evidence type="ECO:0000313" key="5">
    <source>
        <dbReference type="Proteomes" id="UP000037460"/>
    </source>
</evidence>
<dbReference type="PANTHER" id="PTHR43968">
    <property type="match status" value="1"/>
</dbReference>
<dbReference type="InterPro" id="IPR004045">
    <property type="entry name" value="Glutathione_S-Trfase_N"/>
</dbReference>
<feature type="signal peptide" evidence="1">
    <location>
        <begin position="1"/>
        <end position="20"/>
    </location>
</feature>
<dbReference type="InterPro" id="IPR036249">
    <property type="entry name" value="Thioredoxin-like_sf"/>
</dbReference>
<dbReference type="InterPro" id="IPR010987">
    <property type="entry name" value="Glutathione-S-Trfase_C-like"/>
</dbReference>
<evidence type="ECO:0000259" key="2">
    <source>
        <dbReference type="PROSITE" id="PS50404"/>
    </source>
</evidence>
<dbReference type="EMBL" id="JWZX01002906">
    <property type="protein sequence ID" value="KOO25966.1"/>
    <property type="molecule type" value="Genomic_DNA"/>
</dbReference>
<accession>A0A0M0JHA4</accession>
<name>A0A0M0JHA4_9EUKA</name>
<comment type="caution">
    <text evidence="4">The sequence shown here is derived from an EMBL/GenBank/DDBJ whole genome shotgun (WGS) entry which is preliminary data.</text>
</comment>
<reference evidence="5" key="1">
    <citation type="journal article" date="2015" name="PLoS Genet.">
        <title>Genome Sequence and Transcriptome Analyses of Chrysochromulina tobin: Metabolic Tools for Enhanced Algal Fitness in the Prominent Order Prymnesiales (Haptophyceae).</title>
        <authorList>
            <person name="Hovde B.T."/>
            <person name="Deodato C.R."/>
            <person name="Hunsperger H.M."/>
            <person name="Ryken S.A."/>
            <person name="Yost W."/>
            <person name="Jha R.K."/>
            <person name="Patterson J."/>
            <person name="Monnat R.J. Jr."/>
            <person name="Barlow S.B."/>
            <person name="Starkenburg S.R."/>
            <person name="Cattolico R.A."/>
        </authorList>
    </citation>
    <scope>NUCLEOTIDE SEQUENCE</scope>
    <source>
        <strain evidence="5">CCMP291</strain>
    </source>
</reference>
<keyword evidence="4" id="KW-0808">Transferase</keyword>
<dbReference type="InterPro" id="IPR050983">
    <property type="entry name" value="GST_Omega/HSP26"/>
</dbReference>
<dbReference type="InterPro" id="IPR036282">
    <property type="entry name" value="Glutathione-S-Trfase_C_sf"/>
</dbReference>
<dbReference type="SUPFAM" id="SSF52833">
    <property type="entry name" value="Thioredoxin-like"/>
    <property type="match status" value="1"/>
</dbReference>
<dbReference type="PROSITE" id="PS50404">
    <property type="entry name" value="GST_NTER"/>
    <property type="match status" value="1"/>
</dbReference>